<name>A0AAW3Q4Z7_9BURK</name>
<comment type="caution">
    <text evidence="1">The sequence shown here is derived from an EMBL/GenBank/DDBJ whole genome shotgun (WGS) entry which is preliminary data.</text>
</comment>
<evidence type="ECO:0000313" key="1">
    <source>
        <dbReference type="EMBL" id="KWZ36966.1"/>
    </source>
</evidence>
<reference evidence="1 2" key="1">
    <citation type="submission" date="2015-11" db="EMBL/GenBank/DDBJ databases">
        <authorList>
            <person name="Sahl J."/>
            <person name="Wagner D."/>
            <person name="Keim P."/>
        </authorList>
    </citation>
    <scope>NUCLEOTIDE SEQUENCE [LARGE SCALE GENOMIC DNA]</scope>
    <source>
        <strain evidence="1 2">AZ-4-2-10-S1-D7</strain>
    </source>
</reference>
<sequence length="91" mass="10398">MSDLIAGLQRWYTSQCNDVWEHSYGVEIVNIDNPGWRVKINGVSAKRPTNINIERDDEDWIRVSATETEFIGYGGPSNLQEILGLAMDWLQ</sequence>
<protein>
    <recommendedName>
        <fullName evidence="3">Rhodanese-related sulfurtransferase</fullName>
    </recommendedName>
</protein>
<dbReference type="InterPro" id="IPR028228">
    <property type="entry name" value="Imm53"/>
</dbReference>
<gene>
    <name evidence="1" type="ORF">WS64_00630</name>
</gene>
<dbReference type="Proteomes" id="UP000070434">
    <property type="component" value="Chromosome 1"/>
</dbReference>
<dbReference type="Pfam" id="PF15580">
    <property type="entry name" value="Imm53"/>
    <property type="match status" value="1"/>
</dbReference>
<proteinExistence type="predicted"/>
<dbReference type="AlphaFoldDB" id="A0AAW3Q4Z7"/>
<evidence type="ECO:0000313" key="2">
    <source>
        <dbReference type="Proteomes" id="UP000070434"/>
    </source>
</evidence>
<dbReference type="EMBL" id="LNJP01000001">
    <property type="protein sequence ID" value="KWZ36966.1"/>
    <property type="molecule type" value="Genomic_DNA"/>
</dbReference>
<accession>A0AAW3Q4Z7</accession>
<organism evidence="1 2">
    <name type="scientific">Burkholderia anthina</name>
    <dbReference type="NCBI Taxonomy" id="179879"/>
    <lineage>
        <taxon>Bacteria</taxon>
        <taxon>Pseudomonadati</taxon>
        <taxon>Pseudomonadota</taxon>
        <taxon>Betaproteobacteria</taxon>
        <taxon>Burkholderiales</taxon>
        <taxon>Burkholderiaceae</taxon>
        <taxon>Burkholderia</taxon>
        <taxon>Burkholderia cepacia complex</taxon>
    </lineage>
</organism>
<evidence type="ECO:0008006" key="3">
    <source>
        <dbReference type="Google" id="ProtNLM"/>
    </source>
</evidence>